<dbReference type="AlphaFoldDB" id="A0A9P6NVA2"/>
<proteinExistence type="predicted"/>
<evidence type="ECO:0000256" key="1">
    <source>
        <dbReference type="SAM" id="MobiDB-lite"/>
    </source>
</evidence>
<organism evidence="2 3">
    <name type="scientific">Cronartium quercuum f. sp. fusiforme G11</name>
    <dbReference type="NCBI Taxonomy" id="708437"/>
    <lineage>
        <taxon>Eukaryota</taxon>
        <taxon>Fungi</taxon>
        <taxon>Dikarya</taxon>
        <taxon>Basidiomycota</taxon>
        <taxon>Pucciniomycotina</taxon>
        <taxon>Pucciniomycetes</taxon>
        <taxon>Pucciniales</taxon>
        <taxon>Coleosporiaceae</taxon>
        <taxon>Cronartium</taxon>
    </lineage>
</organism>
<name>A0A9P6NVA2_9BASI</name>
<dbReference type="Proteomes" id="UP000886653">
    <property type="component" value="Unassembled WGS sequence"/>
</dbReference>
<keyword evidence="3" id="KW-1185">Reference proteome</keyword>
<sequence length="88" mass="10263">MCSFCNHRLAAFDHHHRFPTCVFPTLDPTSTFNTAFHLDSIDLRATRINRTDRIDRSESTKQSDTTKRTIRKEPNDRSDPNQILDAFI</sequence>
<accession>A0A9P6NVA2</accession>
<dbReference type="EMBL" id="MU167221">
    <property type="protein sequence ID" value="KAG0150196.1"/>
    <property type="molecule type" value="Genomic_DNA"/>
</dbReference>
<reference evidence="2" key="1">
    <citation type="submission" date="2013-11" db="EMBL/GenBank/DDBJ databases">
        <title>Genome sequence of the fusiform rust pathogen reveals effectors for host alternation and coevolution with pine.</title>
        <authorList>
            <consortium name="DOE Joint Genome Institute"/>
            <person name="Smith K."/>
            <person name="Pendleton A."/>
            <person name="Kubisiak T."/>
            <person name="Anderson C."/>
            <person name="Salamov A."/>
            <person name="Aerts A."/>
            <person name="Riley R."/>
            <person name="Clum A."/>
            <person name="Lindquist E."/>
            <person name="Ence D."/>
            <person name="Campbell M."/>
            <person name="Kronenberg Z."/>
            <person name="Feau N."/>
            <person name="Dhillon B."/>
            <person name="Hamelin R."/>
            <person name="Burleigh J."/>
            <person name="Smith J."/>
            <person name="Yandell M."/>
            <person name="Nelson C."/>
            <person name="Grigoriev I."/>
            <person name="Davis J."/>
        </authorList>
    </citation>
    <scope>NUCLEOTIDE SEQUENCE</scope>
    <source>
        <strain evidence="2">G11</strain>
    </source>
</reference>
<evidence type="ECO:0000313" key="2">
    <source>
        <dbReference type="EMBL" id="KAG0150196.1"/>
    </source>
</evidence>
<gene>
    <name evidence="2" type="ORF">CROQUDRAFT_652609</name>
</gene>
<feature type="region of interest" description="Disordered" evidence="1">
    <location>
        <begin position="51"/>
        <end position="88"/>
    </location>
</feature>
<feature type="compositionally biased region" description="Basic and acidic residues" evidence="1">
    <location>
        <begin position="51"/>
        <end position="79"/>
    </location>
</feature>
<comment type="caution">
    <text evidence="2">The sequence shown here is derived from an EMBL/GenBank/DDBJ whole genome shotgun (WGS) entry which is preliminary data.</text>
</comment>
<protein>
    <submittedName>
        <fullName evidence="2">Uncharacterized protein</fullName>
    </submittedName>
</protein>
<evidence type="ECO:0000313" key="3">
    <source>
        <dbReference type="Proteomes" id="UP000886653"/>
    </source>
</evidence>